<accession>A0ABM1FP92</accession>
<feature type="compositionally biased region" description="Low complexity" evidence="1">
    <location>
        <begin position="243"/>
        <end position="252"/>
    </location>
</feature>
<evidence type="ECO:0000256" key="1">
    <source>
        <dbReference type="SAM" id="MobiDB-lite"/>
    </source>
</evidence>
<dbReference type="Proteomes" id="UP000694930">
    <property type="component" value="Chromosome 12"/>
</dbReference>
<dbReference type="InterPro" id="IPR012870">
    <property type="entry name" value="DUF1666"/>
</dbReference>
<dbReference type="RefSeq" id="XP_015059693.1">
    <property type="nucleotide sequence ID" value="XM_015204207.2"/>
</dbReference>
<proteinExistence type="predicted"/>
<feature type="region of interest" description="Disordered" evidence="1">
    <location>
        <begin position="135"/>
        <end position="160"/>
    </location>
</feature>
<reference evidence="2" key="1">
    <citation type="journal article" date="2014" name="Nat. Genet.">
        <title>The genome of the stress-tolerant wild tomato species Solanum pennellii.</title>
        <authorList>
            <person name="Bolger A."/>
            <person name="Scossa F."/>
            <person name="Bolger M.E."/>
            <person name="Lanz C."/>
            <person name="Maumus F."/>
            <person name="Tohge T."/>
            <person name="Quesneville H."/>
            <person name="Alseekh S."/>
            <person name="Sorensen I."/>
            <person name="Lichtenstein G."/>
            <person name="Fich E.A."/>
            <person name="Conte M."/>
            <person name="Keller H."/>
            <person name="Schneeberger K."/>
            <person name="Schwacke R."/>
            <person name="Ofner I."/>
            <person name="Vrebalov J."/>
            <person name="Xu Y."/>
            <person name="Osorio S."/>
            <person name="Aflitos S.A."/>
            <person name="Schijlen E."/>
            <person name="Jimenez-Gomez J.M."/>
            <person name="Ryngajllo M."/>
            <person name="Kimura S."/>
            <person name="Kumar R."/>
            <person name="Koenig D."/>
            <person name="Headland L.R."/>
            <person name="Maloof J.N."/>
            <person name="Sinha N."/>
            <person name="van Ham R.C."/>
            <person name="Lankhorst R.K."/>
            <person name="Mao L."/>
            <person name="Vogel A."/>
            <person name="Arsova B."/>
            <person name="Panstruga R."/>
            <person name="Fei Z."/>
            <person name="Rose J.K."/>
            <person name="Zamir D."/>
            <person name="Carrari F."/>
            <person name="Giovannoni J.J."/>
            <person name="Weigel D."/>
            <person name="Usadel B."/>
            <person name="Fernie A.R."/>
        </authorList>
    </citation>
    <scope>NUCLEOTIDE SEQUENCE [LARGE SCALE GENOMIC DNA]</scope>
    <source>
        <strain evidence="2">cv. LA0716</strain>
    </source>
</reference>
<feature type="region of interest" description="Disordered" evidence="1">
    <location>
        <begin position="225"/>
        <end position="271"/>
    </location>
</feature>
<dbReference type="PANTHER" id="PTHR46702">
    <property type="entry name" value="DNA LIGASE (DUF1666)-RELATED"/>
    <property type="match status" value="1"/>
</dbReference>
<name>A0ABM1FP92_SOLPN</name>
<sequence>MQCSEETIASLFYNISSSFLILLLFTYFTSSLLAKFFYFLGENPFFWRNQDAYEFSDDEEVEEEHEYYHNNNCEFVEEYHFIDNEFLGVEKEIEESCSNTDDDYEEESIYSSIMYSESIYSDDNEMEVKEILDDHYDPYSDSDPSGYSDSEINEVGPTLPLPRDMNTNVLTNIIDKDINHGNCYREMIEDKKVIEINLCTREENMFVNASSSKLENNKKIVQSVQDEEKDEHEIFGDSCTNGSTSKSSTEWRSSIKDSTTDDPFSSSSRRSCPKWESYTIFQKYDEEMLFFDRISAQKLHETETLRSIQACPRSISDKIVHKLFLNKKSRQHHNPYYELEAAYVAQVCLAWEALSWNYKYFQRLRASHNNNNNNKESKDDQGCPAYVAQHFQQFQVLLQRYVENEPYENGKRPEIYAKMRSLAPKLLQVPEYRDSVEEDKGADEDYCSRISSESFHEIMKEAIRTFMNFLKADKENRYQILMAAFFRRKRRGSPHATIFLLNKQNKKKKSKVKDLQRSGKCLRNKRRLKEEEEMEILMSLIDLKLVSRVLRMRQVNEEQLRWCEDKMSKVKISDGKLQRDSSPLFFPAQ</sequence>
<dbReference type="PANTHER" id="PTHR46702:SF9">
    <property type="entry name" value="RIBOSOMAL PROTEIN L34AE"/>
    <property type="match status" value="1"/>
</dbReference>
<dbReference type="Pfam" id="PF07891">
    <property type="entry name" value="DUF1666"/>
    <property type="match status" value="1"/>
</dbReference>
<keyword evidence="2" id="KW-1185">Reference proteome</keyword>
<evidence type="ECO:0000313" key="3">
    <source>
        <dbReference type="RefSeq" id="XP_015059693.1"/>
    </source>
</evidence>
<protein>
    <submittedName>
        <fullName evidence="3">Uncharacterized protein LOC107005573 isoform X1</fullName>
    </submittedName>
</protein>
<evidence type="ECO:0000313" key="2">
    <source>
        <dbReference type="Proteomes" id="UP000694930"/>
    </source>
</evidence>
<organism evidence="2 3">
    <name type="scientific">Solanum pennellii</name>
    <name type="common">Tomato</name>
    <name type="synonym">Lycopersicon pennellii</name>
    <dbReference type="NCBI Taxonomy" id="28526"/>
    <lineage>
        <taxon>Eukaryota</taxon>
        <taxon>Viridiplantae</taxon>
        <taxon>Streptophyta</taxon>
        <taxon>Embryophyta</taxon>
        <taxon>Tracheophyta</taxon>
        <taxon>Spermatophyta</taxon>
        <taxon>Magnoliopsida</taxon>
        <taxon>eudicotyledons</taxon>
        <taxon>Gunneridae</taxon>
        <taxon>Pentapetalae</taxon>
        <taxon>asterids</taxon>
        <taxon>lamiids</taxon>
        <taxon>Solanales</taxon>
        <taxon>Solanaceae</taxon>
        <taxon>Solanoideae</taxon>
        <taxon>Solaneae</taxon>
        <taxon>Solanum</taxon>
        <taxon>Solanum subgen. Lycopersicon</taxon>
    </lineage>
</organism>
<dbReference type="GeneID" id="107005573"/>
<reference evidence="3" key="2">
    <citation type="submission" date="2025-08" db="UniProtKB">
        <authorList>
            <consortium name="RefSeq"/>
        </authorList>
    </citation>
    <scope>IDENTIFICATION</scope>
</reference>
<feature type="compositionally biased region" description="Low complexity" evidence="1">
    <location>
        <begin position="139"/>
        <end position="150"/>
    </location>
</feature>
<gene>
    <name evidence="3" type="primary">LOC107005573</name>
</gene>